<dbReference type="Proteomes" id="UP001353858">
    <property type="component" value="Unassembled WGS sequence"/>
</dbReference>
<evidence type="ECO:0000313" key="1">
    <source>
        <dbReference type="EMBL" id="KAK4879141.1"/>
    </source>
</evidence>
<reference evidence="2" key="1">
    <citation type="submission" date="2023-01" db="EMBL/GenBank/DDBJ databases">
        <title>Key to firefly adult light organ development and bioluminescence: homeobox transcription factors regulate luciferase expression and transportation to peroxisome.</title>
        <authorList>
            <person name="Fu X."/>
        </authorList>
    </citation>
    <scope>NUCLEOTIDE SEQUENCE [LARGE SCALE GENOMIC DNA]</scope>
</reference>
<evidence type="ECO:0000313" key="2">
    <source>
        <dbReference type="Proteomes" id="UP001353858"/>
    </source>
</evidence>
<dbReference type="EMBL" id="JARPUR010000003">
    <property type="protein sequence ID" value="KAK4879141.1"/>
    <property type="molecule type" value="Genomic_DNA"/>
</dbReference>
<proteinExistence type="predicted"/>
<keyword evidence="2" id="KW-1185">Reference proteome</keyword>
<gene>
    <name evidence="1" type="ORF">RN001_007287</name>
</gene>
<dbReference type="PANTHER" id="PTHR47027">
    <property type="entry name" value="REVERSE TRANSCRIPTASE DOMAIN-CONTAINING PROTEIN"/>
    <property type="match status" value="1"/>
</dbReference>
<sequence>MTIYKTIVEPILMYGAECWQLKEKDKRKINAVEMDYLRRSCRISRQEHIQNEQIRRRTRRVHTTVERVETRQLVWYGHVKRMSDDRWPKRALEYIPPSRRRRGRPAQTWMSGIMLRRMVGLQNRNPILFASRSCQNLKLIILK</sequence>
<evidence type="ECO:0008006" key="3">
    <source>
        <dbReference type="Google" id="ProtNLM"/>
    </source>
</evidence>
<dbReference type="PANTHER" id="PTHR47027:SF30">
    <property type="entry name" value="THAP-TYPE DOMAIN-CONTAINING PROTEIN"/>
    <property type="match status" value="1"/>
</dbReference>
<organism evidence="1 2">
    <name type="scientific">Aquatica leii</name>
    <dbReference type="NCBI Taxonomy" id="1421715"/>
    <lineage>
        <taxon>Eukaryota</taxon>
        <taxon>Metazoa</taxon>
        <taxon>Ecdysozoa</taxon>
        <taxon>Arthropoda</taxon>
        <taxon>Hexapoda</taxon>
        <taxon>Insecta</taxon>
        <taxon>Pterygota</taxon>
        <taxon>Neoptera</taxon>
        <taxon>Endopterygota</taxon>
        <taxon>Coleoptera</taxon>
        <taxon>Polyphaga</taxon>
        <taxon>Elateriformia</taxon>
        <taxon>Elateroidea</taxon>
        <taxon>Lampyridae</taxon>
        <taxon>Luciolinae</taxon>
        <taxon>Aquatica</taxon>
    </lineage>
</organism>
<comment type="caution">
    <text evidence="1">The sequence shown here is derived from an EMBL/GenBank/DDBJ whole genome shotgun (WGS) entry which is preliminary data.</text>
</comment>
<accession>A0AAN7PCW7</accession>
<dbReference type="AlphaFoldDB" id="A0AAN7PCW7"/>
<protein>
    <recommendedName>
        <fullName evidence="3">Endonuclease-reverse transcriptase</fullName>
    </recommendedName>
</protein>
<name>A0AAN7PCW7_9COLE</name>